<proteinExistence type="predicted"/>
<dbReference type="AlphaFoldDB" id="A0A2Z6ULI9"/>
<protein>
    <recommendedName>
        <fullName evidence="1">SpoVT-AbrB domain-containing protein</fullName>
    </recommendedName>
</protein>
<feature type="domain" description="SpoVT-AbrB" evidence="1">
    <location>
        <begin position="6"/>
        <end position="49"/>
    </location>
</feature>
<evidence type="ECO:0000313" key="2">
    <source>
        <dbReference type="EMBL" id="GBL09256.1"/>
    </source>
</evidence>
<dbReference type="InterPro" id="IPR037914">
    <property type="entry name" value="SpoVT-AbrB_sf"/>
</dbReference>
<gene>
    <name evidence="2" type="ORF">MSj_00735</name>
</gene>
<evidence type="ECO:0000259" key="1">
    <source>
        <dbReference type="SMART" id="SM00966"/>
    </source>
</evidence>
<dbReference type="SUPFAM" id="SSF89447">
    <property type="entry name" value="AbrB/MazE/MraZ-like"/>
    <property type="match status" value="1"/>
</dbReference>
<dbReference type="Proteomes" id="UP000248272">
    <property type="component" value="Unassembled WGS sequence"/>
</dbReference>
<dbReference type="Gene3D" id="2.10.260.10">
    <property type="match status" value="1"/>
</dbReference>
<dbReference type="GO" id="GO:0003677">
    <property type="term" value="F:DNA binding"/>
    <property type="evidence" value="ECO:0007669"/>
    <property type="project" value="InterPro"/>
</dbReference>
<name>A0A2Z6ULI9_MICAE</name>
<sequence length="73" mass="8179">MKLKICKIGNSLGASFPKEVLDKLQVGEGDTIYVTETPDGVQLTTYDPEFEQIMEAASQVTRRYRSALRELAK</sequence>
<evidence type="ECO:0000313" key="3">
    <source>
        <dbReference type="Proteomes" id="UP000248272"/>
    </source>
</evidence>
<dbReference type="EMBL" id="BDSG01000012">
    <property type="protein sequence ID" value="GBL09256.1"/>
    <property type="molecule type" value="Genomic_DNA"/>
</dbReference>
<organism evidence="2 3">
    <name type="scientific">Microcystis aeruginosa Sj</name>
    <dbReference type="NCBI Taxonomy" id="1979544"/>
    <lineage>
        <taxon>Bacteria</taxon>
        <taxon>Bacillati</taxon>
        <taxon>Cyanobacteriota</taxon>
        <taxon>Cyanophyceae</taxon>
        <taxon>Oscillatoriophycideae</taxon>
        <taxon>Chroococcales</taxon>
        <taxon>Microcystaceae</taxon>
        <taxon>Microcystis</taxon>
    </lineage>
</organism>
<reference evidence="2 3" key="1">
    <citation type="journal article" date="2018" name="Front. Microbiol.">
        <title>Adaptation of the Freshwater Bloom-Forming Cyanobacterium Microcystis aeruginosa to Brackish Water Is Driven by Recent Horizontal Transfer of Sucrose Genes.</title>
        <authorList>
            <person name="Tanabe Y."/>
            <person name="Hodoki Y."/>
            <person name="Sano T."/>
            <person name="Tada K."/>
            <person name="Watanabe M.M."/>
        </authorList>
    </citation>
    <scope>NUCLEOTIDE SEQUENCE [LARGE SCALE GENOMIC DNA]</scope>
    <source>
        <strain evidence="2 3">Sj</strain>
    </source>
</reference>
<dbReference type="InterPro" id="IPR013432">
    <property type="entry name" value="Doc_partner"/>
</dbReference>
<dbReference type="RefSeq" id="WP_002745096.1">
    <property type="nucleotide sequence ID" value="NZ_BDSG01000012.1"/>
</dbReference>
<accession>A0A2Z6ULI9</accession>
<dbReference type="SMART" id="SM00966">
    <property type="entry name" value="SpoVT_AbrB"/>
    <property type="match status" value="1"/>
</dbReference>
<comment type="caution">
    <text evidence="2">The sequence shown here is derived from an EMBL/GenBank/DDBJ whole genome shotgun (WGS) entry which is preliminary data.</text>
</comment>
<dbReference type="NCBIfam" id="TIGR02609">
    <property type="entry name" value="doc_partner"/>
    <property type="match status" value="1"/>
</dbReference>
<dbReference type="Pfam" id="PF04014">
    <property type="entry name" value="MazE_antitoxin"/>
    <property type="match status" value="1"/>
</dbReference>
<dbReference type="InterPro" id="IPR007159">
    <property type="entry name" value="SpoVT-AbrB_dom"/>
</dbReference>